<dbReference type="AlphaFoldDB" id="A0A2T0VV87"/>
<dbReference type="Proteomes" id="UP000238007">
    <property type="component" value="Unassembled WGS sequence"/>
</dbReference>
<keyword evidence="2" id="KW-1185">Reference proteome</keyword>
<dbReference type="EMBL" id="PVTP01000012">
    <property type="protein sequence ID" value="PRY75525.1"/>
    <property type="molecule type" value="Genomic_DNA"/>
</dbReference>
<evidence type="ECO:0000313" key="1">
    <source>
        <dbReference type="EMBL" id="PRY75525.1"/>
    </source>
</evidence>
<proteinExistence type="predicted"/>
<sequence>MRKTMKSPGEKIVKDIKRATGNSAMRRVVSHKVLNAWVPFARPHPNGLHIAGEGGGLAAANGGFDLVQIGGAAA</sequence>
<evidence type="ECO:0000313" key="2">
    <source>
        <dbReference type="Proteomes" id="UP000238007"/>
    </source>
</evidence>
<gene>
    <name evidence="1" type="ORF">CLV80_112112</name>
</gene>
<comment type="caution">
    <text evidence="1">The sequence shown here is derived from an EMBL/GenBank/DDBJ whole genome shotgun (WGS) entry which is preliminary data.</text>
</comment>
<reference evidence="1 2" key="1">
    <citation type="submission" date="2018-03" db="EMBL/GenBank/DDBJ databases">
        <title>Genomic Encyclopedia of Archaeal and Bacterial Type Strains, Phase II (KMG-II): from individual species to whole genera.</title>
        <authorList>
            <person name="Goeker M."/>
        </authorList>
    </citation>
    <scope>NUCLEOTIDE SEQUENCE [LARGE SCALE GENOMIC DNA]</scope>
    <source>
        <strain evidence="1 2">DSM 101533</strain>
    </source>
</reference>
<organism evidence="1 2">
    <name type="scientific">Yoonia maritima</name>
    <dbReference type="NCBI Taxonomy" id="1435347"/>
    <lineage>
        <taxon>Bacteria</taxon>
        <taxon>Pseudomonadati</taxon>
        <taxon>Pseudomonadota</taxon>
        <taxon>Alphaproteobacteria</taxon>
        <taxon>Rhodobacterales</taxon>
        <taxon>Paracoccaceae</taxon>
        <taxon>Yoonia</taxon>
    </lineage>
</organism>
<name>A0A2T0VV87_9RHOB</name>
<protein>
    <submittedName>
        <fullName evidence="1">Uncharacterized protein</fullName>
    </submittedName>
</protein>
<accession>A0A2T0VV87</accession>